<dbReference type="InterPro" id="IPR047057">
    <property type="entry name" value="MerR_fam"/>
</dbReference>
<comment type="caution">
    <text evidence="6">The sequence shown here is derived from an EMBL/GenBank/DDBJ whole genome shotgun (WGS) entry which is preliminary data.</text>
</comment>
<keyword evidence="1" id="KW-0678">Repressor</keyword>
<dbReference type="PANTHER" id="PTHR30204:SF69">
    <property type="entry name" value="MERR-FAMILY TRANSCRIPTIONAL REGULATOR"/>
    <property type="match status" value="1"/>
</dbReference>
<dbReference type="InterPro" id="IPR009061">
    <property type="entry name" value="DNA-bd_dom_put_sf"/>
</dbReference>
<dbReference type="InterPro" id="IPR011256">
    <property type="entry name" value="Reg_factor_effector_dom_sf"/>
</dbReference>
<dbReference type="Pfam" id="PF06445">
    <property type="entry name" value="GyrI-like"/>
    <property type="match status" value="1"/>
</dbReference>
<keyword evidence="7" id="KW-1185">Reference proteome</keyword>
<dbReference type="Proteomes" id="UP001549200">
    <property type="component" value="Unassembled WGS sequence"/>
</dbReference>
<reference evidence="6 7" key="1">
    <citation type="submission" date="2024-06" db="EMBL/GenBank/DDBJ databases">
        <title>Genomic Encyclopedia of Type Strains, Phase IV (KMG-IV): sequencing the most valuable type-strain genomes for metagenomic binning, comparative biology and taxonomic classification.</title>
        <authorList>
            <person name="Goeker M."/>
        </authorList>
    </citation>
    <scope>NUCLEOTIDE SEQUENCE [LARGE SCALE GENOMIC DNA]</scope>
    <source>
        <strain evidence="6 7">DSM 19261</strain>
    </source>
</reference>
<sequence length="276" mass="32116">MNKNRWRNREMLTIGQMSKICGVSVKTLRHYEKIGLLRPRKTDEANGYRYYEDSQISTMLLIGRLKRYGFSLTDIQGLLDTKDAGSLLGQLRKQKFRLEQQMNYLSVTVREMGIHLEEFERTGDIMSYQNNYEIQVKETEEQVLVTSRQNMSVEEFGNYYGKLYEKIAREHLTANGITMAIYHDQEFDPAYSDIELAVGITERDKADCIMPKRFCAATVHKGAYSGLPDAYGAIVSWINANGYRPDGMPYEIYVKNHFHNLPPEEWETEIFFPVKK</sequence>
<evidence type="ECO:0000313" key="7">
    <source>
        <dbReference type="Proteomes" id="UP001549200"/>
    </source>
</evidence>
<dbReference type="SMART" id="SM00871">
    <property type="entry name" value="AraC_E_bind"/>
    <property type="match status" value="1"/>
</dbReference>
<evidence type="ECO:0000259" key="5">
    <source>
        <dbReference type="PROSITE" id="PS50937"/>
    </source>
</evidence>
<feature type="domain" description="HTH merR-type" evidence="5">
    <location>
        <begin position="11"/>
        <end position="81"/>
    </location>
</feature>
<dbReference type="PROSITE" id="PS50937">
    <property type="entry name" value="HTH_MERR_2"/>
    <property type="match status" value="1"/>
</dbReference>
<dbReference type="Gene3D" id="3.20.80.10">
    <property type="entry name" value="Regulatory factor, effector binding domain"/>
    <property type="match status" value="1"/>
</dbReference>
<dbReference type="PANTHER" id="PTHR30204">
    <property type="entry name" value="REDOX-CYCLING DRUG-SENSING TRANSCRIPTIONAL ACTIVATOR SOXR"/>
    <property type="match status" value="1"/>
</dbReference>
<keyword evidence="2" id="KW-0805">Transcription regulation</keyword>
<dbReference type="SMART" id="SM00422">
    <property type="entry name" value="HTH_MERR"/>
    <property type="match status" value="1"/>
</dbReference>
<evidence type="ECO:0000256" key="4">
    <source>
        <dbReference type="ARBA" id="ARBA00023163"/>
    </source>
</evidence>
<dbReference type="SUPFAM" id="SSF55136">
    <property type="entry name" value="Probable bacterial effector-binding domain"/>
    <property type="match status" value="1"/>
</dbReference>
<accession>A0ABV2FV02</accession>
<evidence type="ECO:0000313" key="6">
    <source>
        <dbReference type="EMBL" id="MET3569860.1"/>
    </source>
</evidence>
<evidence type="ECO:0000256" key="2">
    <source>
        <dbReference type="ARBA" id="ARBA00023015"/>
    </source>
</evidence>
<keyword evidence="3 6" id="KW-0238">DNA-binding</keyword>
<dbReference type="InterPro" id="IPR010499">
    <property type="entry name" value="AraC_E-bd"/>
</dbReference>
<dbReference type="CDD" id="cd01107">
    <property type="entry name" value="HTH_BmrR"/>
    <property type="match status" value="1"/>
</dbReference>
<dbReference type="GO" id="GO:0003677">
    <property type="term" value="F:DNA binding"/>
    <property type="evidence" value="ECO:0007669"/>
    <property type="project" value="UniProtKB-KW"/>
</dbReference>
<evidence type="ECO:0000256" key="3">
    <source>
        <dbReference type="ARBA" id="ARBA00023125"/>
    </source>
</evidence>
<name>A0ABV2FV02_9FIRM</name>
<dbReference type="Pfam" id="PF13411">
    <property type="entry name" value="MerR_1"/>
    <property type="match status" value="1"/>
</dbReference>
<proteinExistence type="predicted"/>
<protein>
    <submittedName>
        <fullName evidence="6">DNA-binding transcriptional MerR regulator</fullName>
    </submittedName>
</protein>
<dbReference type="SUPFAM" id="SSF46955">
    <property type="entry name" value="Putative DNA-binding domain"/>
    <property type="match status" value="1"/>
</dbReference>
<dbReference type="InterPro" id="IPR029442">
    <property type="entry name" value="GyrI-like"/>
</dbReference>
<dbReference type="EMBL" id="JBEPLZ010000004">
    <property type="protein sequence ID" value="MET3569860.1"/>
    <property type="molecule type" value="Genomic_DNA"/>
</dbReference>
<evidence type="ECO:0000256" key="1">
    <source>
        <dbReference type="ARBA" id="ARBA00022491"/>
    </source>
</evidence>
<gene>
    <name evidence="6" type="ORF">ABID13_001487</name>
</gene>
<dbReference type="Gene3D" id="1.10.1660.10">
    <property type="match status" value="1"/>
</dbReference>
<dbReference type="PRINTS" id="PR00040">
    <property type="entry name" value="HTHMERR"/>
</dbReference>
<dbReference type="PROSITE" id="PS00552">
    <property type="entry name" value="HTH_MERR_1"/>
    <property type="match status" value="1"/>
</dbReference>
<dbReference type="InterPro" id="IPR000551">
    <property type="entry name" value="MerR-type_HTH_dom"/>
</dbReference>
<organism evidence="6 7">
    <name type="scientific">Enterocloster citroniae</name>
    <dbReference type="NCBI Taxonomy" id="358743"/>
    <lineage>
        <taxon>Bacteria</taxon>
        <taxon>Bacillati</taxon>
        <taxon>Bacillota</taxon>
        <taxon>Clostridia</taxon>
        <taxon>Lachnospirales</taxon>
        <taxon>Lachnospiraceae</taxon>
        <taxon>Enterocloster</taxon>
    </lineage>
</organism>
<keyword evidence="4" id="KW-0804">Transcription</keyword>